<dbReference type="InterPro" id="IPR027417">
    <property type="entry name" value="P-loop_NTPase"/>
</dbReference>
<keyword evidence="9" id="KW-0496">Mitochondrion</keyword>
<dbReference type="InterPro" id="IPR003593">
    <property type="entry name" value="AAA+_ATPase"/>
</dbReference>
<keyword evidence="6" id="KW-0378">Hydrolase</keyword>
<evidence type="ECO:0000256" key="6">
    <source>
        <dbReference type="ARBA" id="ARBA00022801"/>
    </source>
</evidence>
<evidence type="ECO:0000313" key="17">
    <source>
        <dbReference type="Proteomes" id="UP001274830"/>
    </source>
</evidence>
<gene>
    <name evidence="16" type="ORF">LTR78_007960</name>
</gene>
<evidence type="ECO:0000256" key="3">
    <source>
        <dbReference type="ARBA" id="ARBA00022692"/>
    </source>
</evidence>
<keyword evidence="8" id="KW-1133">Transmembrane helix</keyword>
<dbReference type="GO" id="GO:0005524">
    <property type="term" value="F:ATP binding"/>
    <property type="evidence" value="ECO:0007669"/>
    <property type="project" value="UniProtKB-KW"/>
</dbReference>
<dbReference type="Pfam" id="PF25426">
    <property type="entry name" value="AAA_lid_BCS1"/>
    <property type="match status" value="1"/>
</dbReference>
<dbReference type="InterPro" id="IPR014851">
    <property type="entry name" value="BCS1_N"/>
</dbReference>
<evidence type="ECO:0000259" key="14">
    <source>
        <dbReference type="SMART" id="SM00382"/>
    </source>
</evidence>
<evidence type="ECO:0008006" key="18">
    <source>
        <dbReference type="Google" id="ProtNLM"/>
    </source>
</evidence>
<feature type="domain" description="BCS1 N-terminal" evidence="15">
    <location>
        <begin position="63"/>
        <end position="246"/>
    </location>
</feature>
<feature type="domain" description="AAA+ ATPase" evidence="14">
    <location>
        <begin position="279"/>
        <end position="421"/>
    </location>
</feature>
<keyword evidence="17" id="KW-1185">Reference proteome</keyword>
<accession>A0AAE0TSC5</accession>
<keyword evidence="5" id="KW-0999">Mitochondrion inner membrane</keyword>
<evidence type="ECO:0000256" key="10">
    <source>
        <dbReference type="ARBA" id="ARBA00023136"/>
    </source>
</evidence>
<dbReference type="InterPro" id="IPR003960">
    <property type="entry name" value="ATPase_AAA_CS"/>
</dbReference>
<reference evidence="16" key="1">
    <citation type="submission" date="2023-07" db="EMBL/GenBank/DDBJ databases">
        <title>Black Yeasts Isolated from many extreme environments.</title>
        <authorList>
            <person name="Coleine C."/>
            <person name="Stajich J.E."/>
            <person name="Selbmann L."/>
        </authorList>
    </citation>
    <scope>NUCLEOTIDE SEQUENCE</scope>
    <source>
        <strain evidence="16">CCFEE 5485</strain>
    </source>
</reference>
<dbReference type="SMART" id="SM01024">
    <property type="entry name" value="BCS1_N"/>
    <property type="match status" value="1"/>
</dbReference>
<comment type="caution">
    <text evidence="16">The sequence shown here is derived from an EMBL/GenBank/DDBJ whole genome shotgun (WGS) entry which is preliminary data.</text>
</comment>
<evidence type="ECO:0000256" key="13">
    <source>
        <dbReference type="SAM" id="MobiDB-lite"/>
    </source>
</evidence>
<dbReference type="GO" id="GO:0005743">
    <property type="term" value="C:mitochondrial inner membrane"/>
    <property type="evidence" value="ECO:0007669"/>
    <property type="project" value="UniProtKB-SubCell"/>
</dbReference>
<feature type="region of interest" description="Disordered" evidence="13">
    <location>
        <begin position="348"/>
        <end position="369"/>
    </location>
</feature>
<dbReference type="PROSITE" id="PS00674">
    <property type="entry name" value="AAA"/>
    <property type="match status" value="1"/>
</dbReference>
<evidence type="ECO:0000256" key="12">
    <source>
        <dbReference type="RuleBase" id="RU003651"/>
    </source>
</evidence>
<feature type="compositionally biased region" description="Basic and acidic residues" evidence="13">
    <location>
        <begin position="354"/>
        <end position="365"/>
    </location>
</feature>
<comment type="catalytic activity">
    <reaction evidence="11">
        <text>ATP + H2O = ADP + phosphate + H(+)</text>
        <dbReference type="Rhea" id="RHEA:13065"/>
        <dbReference type="ChEBI" id="CHEBI:15377"/>
        <dbReference type="ChEBI" id="CHEBI:15378"/>
        <dbReference type="ChEBI" id="CHEBI:30616"/>
        <dbReference type="ChEBI" id="CHEBI:43474"/>
        <dbReference type="ChEBI" id="CHEBI:456216"/>
    </reaction>
    <physiologicalReaction direction="left-to-right" evidence="11">
        <dbReference type="Rhea" id="RHEA:13066"/>
    </physiologicalReaction>
</comment>
<dbReference type="SUPFAM" id="SSF52540">
    <property type="entry name" value="P-loop containing nucleoside triphosphate hydrolases"/>
    <property type="match status" value="1"/>
</dbReference>
<proteinExistence type="inferred from homology"/>
<dbReference type="AlphaFoldDB" id="A0AAE0TSC5"/>
<feature type="compositionally biased region" description="Acidic residues" evidence="13">
    <location>
        <begin position="569"/>
        <end position="587"/>
    </location>
</feature>
<evidence type="ECO:0000256" key="7">
    <source>
        <dbReference type="ARBA" id="ARBA00022840"/>
    </source>
</evidence>
<dbReference type="EMBL" id="JAUTXT010000035">
    <property type="protein sequence ID" value="KAK3672207.1"/>
    <property type="molecule type" value="Genomic_DNA"/>
</dbReference>
<dbReference type="InterPro" id="IPR057495">
    <property type="entry name" value="AAA_lid_BCS1"/>
</dbReference>
<dbReference type="GO" id="GO:0016887">
    <property type="term" value="F:ATP hydrolysis activity"/>
    <property type="evidence" value="ECO:0007669"/>
    <property type="project" value="InterPro"/>
</dbReference>
<dbReference type="Gene3D" id="3.40.50.300">
    <property type="entry name" value="P-loop containing nucleotide triphosphate hydrolases"/>
    <property type="match status" value="1"/>
</dbReference>
<comment type="similarity">
    <text evidence="2">Belongs to the AAA ATPase family. BCS1 subfamily.</text>
</comment>
<dbReference type="Proteomes" id="UP001274830">
    <property type="component" value="Unassembled WGS sequence"/>
</dbReference>
<dbReference type="PANTHER" id="PTHR23070">
    <property type="entry name" value="BCS1 AAA-TYPE ATPASE"/>
    <property type="match status" value="1"/>
</dbReference>
<feature type="region of interest" description="Disordered" evidence="13">
    <location>
        <begin position="557"/>
        <end position="598"/>
    </location>
</feature>
<evidence type="ECO:0000313" key="16">
    <source>
        <dbReference type="EMBL" id="KAK3672207.1"/>
    </source>
</evidence>
<sequence>MASLGASEVNKTILRAGQAIAGSRSIALLGAAGGAIEILHFLNSLHTVSPVWGELLKRVSPMTFITAIYEAFREKFTRWMHASVVISQAHPLYKHILTHMIEHGLAKDARDLSIDPPKGSGDQKDEREFYKSPAELEKLAENEKKRGKVDMVPALQSKFAFTYAGYQMWFERNSIKAGDHMSTVIVITCRSFGAGPQPIQNFLQHVQEVATTEKPGERMTKIFLVHPSCAVWGDAVSRRARGLSAVTLDEHIKDSLVDDISTYPDPKTKTYYANRGIPYRRGYLFYGPGGTGKTSFATAIAGHFKLDVFMLSLSNPELSDVKLQRLFDDLPSKCIILLEDVDSSGIERGNMRKSKAEDSEEEKSKSSKKGVTLSGLLNVLDGINSGEGRITIMTSNSPDSLDPALVRPGRIDDKILFGYASRQVAMKLFTHIFKKSVEELANGELAGTHDYAALANKFADSLPAGKLTPAEIQGYLLRHRKDDIEKVVEDAAAFATTTIQTRETGANVVGFAGDGKNEKPVTDIAVDTAPGQIQSATVPSGGDGKIMWPAVKVTDESASVEDLTSTTDSDSEYDESVTSDSEADETSSPETATKLIGPSPPYSFIDPLVAQAFTQIPALIALPILFLKASSATRRSHALCLRPRISFLGSGSA</sequence>
<evidence type="ECO:0000256" key="2">
    <source>
        <dbReference type="ARBA" id="ARBA00007448"/>
    </source>
</evidence>
<evidence type="ECO:0000256" key="5">
    <source>
        <dbReference type="ARBA" id="ARBA00022792"/>
    </source>
</evidence>
<evidence type="ECO:0000256" key="8">
    <source>
        <dbReference type="ARBA" id="ARBA00022989"/>
    </source>
</evidence>
<dbReference type="InterPro" id="IPR050747">
    <property type="entry name" value="Mitochondrial_chaperone_BCS1"/>
</dbReference>
<keyword evidence="4 12" id="KW-0547">Nucleotide-binding</keyword>
<evidence type="ECO:0000256" key="9">
    <source>
        <dbReference type="ARBA" id="ARBA00023128"/>
    </source>
</evidence>
<dbReference type="SMART" id="SM00382">
    <property type="entry name" value="AAA"/>
    <property type="match status" value="1"/>
</dbReference>
<name>A0AAE0TSC5_9PEZI</name>
<keyword evidence="7 12" id="KW-0067">ATP-binding</keyword>
<dbReference type="InterPro" id="IPR003959">
    <property type="entry name" value="ATPase_AAA_core"/>
</dbReference>
<evidence type="ECO:0000256" key="1">
    <source>
        <dbReference type="ARBA" id="ARBA00004434"/>
    </source>
</evidence>
<keyword evidence="10" id="KW-0472">Membrane</keyword>
<comment type="subcellular location">
    <subcellularLocation>
        <location evidence="1">Mitochondrion inner membrane</location>
        <topology evidence="1">Single-pass membrane protein</topology>
    </subcellularLocation>
</comment>
<organism evidence="16 17">
    <name type="scientific">Recurvomyces mirabilis</name>
    <dbReference type="NCBI Taxonomy" id="574656"/>
    <lineage>
        <taxon>Eukaryota</taxon>
        <taxon>Fungi</taxon>
        <taxon>Dikarya</taxon>
        <taxon>Ascomycota</taxon>
        <taxon>Pezizomycotina</taxon>
        <taxon>Dothideomycetes</taxon>
        <taxon>Dothideomycetidae</taxon>
        <taxon>Mycosphaerellales</taxon>
        <taxon>Teratosphaeriaceae</taxon>
        <taxon>Recurvomyces</taxon>
    </lineage>
</organism>
<dbReference type="Pfam" id="PF08740">
    <property type="entry name" value="BCS1_N"/>
    <property type="match status" value="1"/>
</dbReference>
<evidence type="ECO:0000256" key="11">
    <source>
        <dbReference type="ARBA" id="ARBA00048778"/>
    </source>
</evidence>
<dbReference type="Pfam" id="PF00004">
    <property type="entry name" value="AAA"/>
    <property type="match status" value="1"/>
</dbReference>
<keyword evidence="3" id="KW-0812">Transmembrane</keyword>
<evidence type="ECO:0000256" key="4">
    <source>
        <dbReference type="ARBA" id="ARBA00022741"/>
    </source>
</evidence>
<evidence type="ECO:0000259" key="15">
    <source>
        <dbReference type="SMART" id="SM01024"/>
    </source>
</evidence>
<protein>
    <recommendedName>
        <fullName evidence="18">P-loop containing nucleoside triphosphate hydrolase protein</fullName>
    </recommendedName>
</protein>